<name>A0A4Y2JFT1_ARAVE</name>
<reference evidence="1 2" key="1">
    <citation type="journal article" date="2019" name="Sci. Rep.">
        <title>Orb-weaving spider Araneus ventricosus genome elucidates the spidroin gene catalogue.</title>
        <authorList>
            <person name="Kono N."/>
            <person name="Nakamura H."/>
            <person name="Ohtoshi R."/>
            <person name="Moran D.A.P."/>
            <person name="Shinohara A."/>
            <person name="Yoshida Y."/>
            <person name="Fujiwara M."/>
            <person name="Mori M."/>
            <person name="Tomita M."/>
            <person name="Arakawa K."/>
        </authorList>
    </citation>
    <scope>NUCLEOTIDE SEQUENCE [LARGE SCALE GENOMIC DNA]</scope>
</reference>
<keyword evidence="2" id="KW-1185">Reference proteome</keyword>
<protein>
    <submittedName>
        <fullName evidence="1">Uncharacterized protein</fullName>
    </submittedName>
</protein>
<dbReference type="OrthoDB" id="7482667at2759"/>
<dbReference type="Proteomes" id="UP000499080">
    <property type="component" value="Unassembled WGS sequence"/>
</dbReference>
<evidence type="ECO:0000313" key="2">
    <source>
        <dbReference type="Proteomes" id="UP000499080"/>
    </source>
</evidence>
<sequence length="90" mass="10257">MRNTLPNVVLACDRTGVSDRSAEILINAPLKDIWIINRNDSSKVVDRSKIRRVDDYIDLIDWHSVTLTELPCIVPISDNGIKVPILRRFS</sequence>
<comment type="caution">
    <text evidence="1">The sequence shown here is derived from an EMBL/GenBank/DDBJ whole genome shotgun (WGS) entry which is preliminary data.</text>
</comment>
<accession>A0A4Y2JFT1</accession>
<dbReference type="AlphaFoldDB" id="A0A4Y2JFT1"/>
<gene>
    <name evidence="1" type="ORF">AVEN_261171_1</name>
</gene>
<evidence type="ECO:0000313" key="1">
    <source>
        <dbReference type="EMBL" id="GBM89171.1"/>
    </source>
</evidence>
<dbReference type="EMBL" id="BGPR01003518">
    <property type="protein sequence ID" value="GBM89171.1"/>
    <property type="molecule type" value="Genomic_DNA"/>
</dbReference>
<proteinExistence type="predicted"/>
<organism evidence="1 2">
    <name type="scientific">Araneus ventricosus</name>
    <name type="common">Orbweaver spider</name>
    <name type="synonym">Epeira ventricosa</name>
    <dbReference type="NCBI Taxonomy" id="182803"/>
    <lineage>
        <taxon>Eukaryota</taxon>
        <taxon>Metazoa</taxon>
        <taxon>Ecdysozoa</taxon>
        <taxon>Arthropoda</taxon>
        <taxon>Chelicerata</taxon>
        <taxon>Arachnida</taxon>
        <taxon>Araneae</taxon>
        <taxon>Araneomorphae</taxon>
        <taxon>Entelegynae</taxon>
        <taxon>Araneoidea</taxon>
        <taxon>Araneidae</taxon>
        <taxon>Araneus</taxon>
    </lineage>
</organism>